<evidence type="ECO:0000313" key="2">
    <source>
        <dbReference type="EMBL" id="KAK8930792.1"/>
    </source>
</evidence>
<gene>
    <name evidence="2" type="ORF">KSP39_PZI016920</name>
</gene>
<evidence type="ECO:0000313" key="3">
    <source>
        <dbReference type="Proteomes" id="UP001418222"/>
    </source>
</evidence>
<comment type="caution">
    <text evidence="2">The sequence shown here is derived from an EMBL/GenBank/DDBJ whole genome shotgun (WGS) entry which is preliminary data.</text>
</comment>
<keyword evidence="1" id="KW-0732">Signal</keyword>
<evidence type="ECO:0000256" key="1">
    <source>
        <dbReference type="SAM" id="SignalP"/>
    </source>
</evidence>
<name>A0AAP0B7A7_9ASPA</name>
<protein>
    <recommendedName>
        <fullName evidence="4">Secreted protein</fullName>
    </recommendedName>
</protein>
<dbReference type="Proteomes" id="UP001418222">
    <property type="component" value="Unassembled WGS sequence"/>
</dbReference>
<feature type="chain" id="PRO_5042916937" description="Secreted protein" evidence="1">
    <location>
        <begin position="22"/>
        <end position="133"/>
    </location>
</feature>
<accession>A0AAP0B7A7</accession>
<dbReference type="AlphaFoldDB" id="A0AAP0B7A7"/>
<proteinExistence type="predicted"/>
<feature type="signal peptide" evidence="1">
    <location>
        <begin position="1"/>
        <end position="21"/>
    </location>
</feature>
<dbReference type="EMBL" id="JBBWWQ010000014">
    <property type="protein sequence ID" value="KAK8930792.1"/>
    <property type="molecule type" value="Genomic_DNA"/>
</dbReference>
<reference evidence="2 3" key="1">
    <citation type="journal article" date="2022" name="Nat. Plants">
        <title>Genomes of leafy and leafless Platanthera orchids illuminate the evolution of mycoheterotrophy.</title>
        <authorList>
            <person name="Li M.H."/>
            <person name="Liu K.W."/>
            <person name="Li Z."/>
            <person name="Lu H.C."/>
            <person name="Ye Q.L."/>
            <person name="Zhang D."/>
            <person name="Wang J.Y."/>
            <person name="Li Y.F."/>
            <person name="Zhong Z.M."/>
            <person name="Liu X."/>
            <person name="Yu X."/>
            <person name="Liu D.K."/>
            <person name="Tu X.D."/>
            <person name="Liu B."/>
            <person name="Hao Y."/>
            <person name="Liao X.Y."/>
            <person name="Jiang Y.T."/>
            <person name="Sun W.H."/>
            <person name="Chen J."/>
            <person name="Chen Y.Q."/>
            <person name="Ai Y."/>
            <person name="Zhai J.W."/>
            <person name="Wu S.S."/>
            <person name="Zhou Z."/>
            <person name="Hsiao Y.Y."/>
            <person name="Wu W.L."/>
            <person name="Chen Y.Y."/>
            <person name="Lin Y.F."/>
            <person name="Hsu J.L."/>
            <person name="Li C.Y."/>
            <person name="Wang Z.W."/>
            <person name="Zhao X."/>
            <person name="Zhong W.Y."/>
            <person name="Ma X.K."/>
            <person name="Ma L."/>
            <person name="Huang J."/>
            <person name="Chen G.Z."/>
            <person name="Huang M.Z."/>
            <person name="Huang L."/>
            <person name="Peng D.H."/>
            <person name="Luo Y.B."/>
            <person name="Zou S.Q."/>
            <person name="Chen S.P."/>
            <person name="Lan S."/>
            <person name="Tsai W.C."/>
            <person name="Van de Peer Y."/>
            <person name="Liu Z.J."/>
        </authorList>
    </citation>
    <scope>NUCLEOTIDE SEQUENCE [LARGE SCALE GENOMIC DNA]</scope>
    <source>
        <strain evidence="2">Lor287</strain>
    </source>
</reference>
<organism evidence="2 3">
    <name type="scientific">Platanthera zijinensis</name>
    <dbReference type="NCBI Taxonomy" id="2320716"/>
    <lineage>
        <taxon>Eukaryota</taxon>
        <taxon>Viridiplantae</taxon>
        <taxon>Streptophyta</taxon>
        <taxon>Embryophyta</taxon>
        <taxon>Tracheophyta</taxon>
        <taxon>Spermatophyta</taxon>
        <taxon>Magnoliopsida</taxon>
        <taxon>Liliopsida</taxon>
        <taxon>Asparagales</taxon>
        <taxon>Orchidaceae</taxon>
        <taxon>Orchidoideae</taxon>
        <taxon>Orchideae</taxon>
        <taxon>Orchidinae</taxon>
        <taxon>Platanthera</taxon>
    </lineage>
</organism>
<evidence type="ECO:0008006" key="4">
    <source>
        <dbReference type="Google" id="ProtNLM"/>
    </source>
</evidence>
<sequence>MAPPTLAKAACYFAGIRHSSALLLLCSIAGGLPEQRQDTPGGFAIPPPLANRLEAVAWKGAACSRRWRGQVSKKPFPPGSCMLTAVAVPFFQEAGSSRGLHAHGGGRALQEAGSSSLNAANWSRWARFPPAVF</sequence>
<keyword evidence="3" id="KW-1185">Reference proteome</keyword>